<dbReference type="GeneID" id="81591381"/>
<evidence type="ECO:0000313" key="2">
    <source>
        <dbReference type="Proteomes" id="UP001213799"/>
    </source>
</evidence>
<evidence type="ECO:0000313" key="1">
    <source>
        <dbReference type="EMBL" id="KAJ5593181.1"/>
    </source>
</evidence>
<proteinExistence type="predicted"/>
<gene>
    <name evidence="1" type="ORF">N7537_010085</name>
</gene>
<sequence>MDNMNDQATAAWFEGIAMVQSPEPNRLQGFLSLVDSSDIDSNHMWSKFVTTMRLEIRGVPTGGMFEVGQFLAFSEKRFTIL</sequence>
<dbReference type="EMBL" id="JAQJAE010000005">
    <property type="protein sequence ID" value="KAJ5593181.1"/>
    <property type="molecule type" value="Genomic_DNA"/>
</dbReference>
<comment type="caution">
    <text evidence="1">The sequence shown here is derived from an EMBL/GenBank/DDBJ whole genome shotgun (WGS) entry which is preliminary data.</text>
</comment>
<organism evidence="1 2">
    <name type="scientific">Penicillium hordei</name>
    <dbReference type="NCBI Taxonomy" id="40994"/>
    <lineage>
        <taxon>Eukaryota</taxon>
        <taxon>Fungi</taxon>
        <taxon>Dikarya</taxon>
        <taxon>Ascomycota</taxon>
        <taxon>Pezizomycotina</taxon>
        <taxon>Eurotiomycetes</taxon>
        <taxon>Eurotiomycetidae</taxon>
        <taxon>Eurotiales</taxon>
        <taxon>Aspergillaceae</taxon>
        <taxon>Penicillium</taxon>
    </lineage>
</organism>
<dbReference type="AlphaFoldDB" id="A0AAD6DUB9"/>
<keyword evidence="2" id="KW-1185">Reference proteome</keyword>
<dbReference type="RefSeq" id="XP_056749807.1">
    <property type="nucleotide sequence ID" value="XM_056901139.1"/>
</dbReference>
<name>A0AAD6DUB9_9EURO</name>
<reference evidence="1" key="1">
    <citation type="journal article" date="2023" name="IMA Fungus">
        <title>Comparative genomic study of the Penicillium genus elucidates a diverse pangenome and 15 lateral gene transfer events.</title>
        <authorList>
            <person name="Petersen C."/>
            <person name="Sorensen T."/>
            <person name="Nielsen M.R."/>
            <person name="Sondergaard T.E."/>
            <person name="Sorensen J.L."/>
            <person name="Fitzpatrick D.A."/>
            <person name="Frisvad J.C."/>
            <person name="Nielsen K.L."/>
        </authorList>
    </citation>
    <scope>NUCLEOTIDE SEQUENCE</scope>
    <source>
        <strain evidence="1">IBT 12815</strain>
    </source>
</reference>
<protein>
    <submittedName>
        <fullName evidence="1">Uncharacterized protein</fullName>
    </submittedName>
</protein>
<reference evidence="1" key="2">
    <citation type="submission" date="2023-01" db="EMBL/GenBank/DDBJ databases">
        <authorList>
            <person name="Petersen C."/>
        </authorList>
    </citation>
    <scope>NUCLEOTIDE SEQUENCE</scope>
    <source>
        <strain evidence="1">IBT 12815</strain>
    </source>
</reference>
<accession>A0AAD6DUB9</accession>
<dbReference type="Proteomes" id="UP001213799">
    <property type="component" value="Unassembled WGS sequence"/>
</dbReference>